<dbReference type="Proteomes" id="UP000250140">
    <property type="component" value="Unassembled WGS sequence"/>
</dbReference>
<evidence type="ECO:0000313" key="2">
    <source>
        <dbReference type="Proteomes" id="UP000250140"/>
    </source>
</evidence>
<accession>A0A8E2EXJ9</accession>
<protein>
    <recommendedName>
        <fullName evidence="3">Protein kinase domain-containing protein</fullName>
    </recommendedName>
</protein>
<evidence type="ECO:0000313" key="1">
    <source>
        <dbReference type="EMBL" id="OCL06760.1"/>
    </source>
</evidence>
<keyword evidence="2" id="KW-1185">Reference proteome</keyword>
<organism evidence="1 2">
    <name type="scientific">Glonium stellatum</name>
    <dbReference type="NCBI Taxonomy" id="574774"/>
    <lineage>
        <taxon>Eukaryota</taxon>
        <taxon>Fungi</taxon>
        <taxon>Dikarya</taxon>
        <taxon>Ascomycota</taxon>
        <taxon>Pezizomycotina</taxon>
        <taxon>Dothideomycetes</taxon>
        <taxon>Pleosporomycetidae</taxon>
        <taxon>Gloniales</taxon>
        <taxon>Gloniaceae</taxon>
        <taxon>Glonium</taxon>
    </lineage>
</organism>
<evidence type="ECO:0008006" key="3">
    <source>
        <dbReference type="Google" id="ProtNLM"/>
    </source>
</evidence>
<dbReference type="SUPFAM" id="SSF56112">
    <property type="entry name" value="Protein kinase-like (PK-like)"/>
    <property type="match status" value="1"/>
</dbReference>
<reference evidence="1 2" key="1">
    <citation type="journal article" date="2016" name="Nat. Commun.">
        <title>Ectomycorrhizal ecology is imprinted in the genome of the dominant symbiotic fungus Cenococcum geophilum.</title>
        <authorList>
            <consortium name="DOE Joint Genome Institute"/>
            <person name="Peter M."/>
            <person name="Kohler A."/>
            <person name="Ohm R.A."/>
            <person name="Kuo A."/>
            <person name="Krutzmann J."/>
            <person name="Morin E."/>
            <person name="Arend M."/>
            <person name="Barry K.W."/>
            <person name="Binder M."/>
            <person name="Choi C."/>
            <person name="Clum A."/>
            <person name="Copeland A."/>
            <person name="Grisel N."/>
            <person name="Haridas S."/>
            <person name="Kipfer T."/>
            <person name="LaButti K."/>
            <person name="Lindquist E."/>
            <person name="Lipzen A."/>
            <person name="Maire R."/>
            <person name="Meier B."/>
            <person name="Mihaltcheva S."/>
            <person name="Molinier V."/>
            <person name="Murat C."/>
            <person name="Poggeler S."/>
            <person name="Quandt C.A."/>
            <person name="Sperisen C."/>
            <person name="Tritt A."/>
            <person name="Tisserant E."/>
            <person name="Crous P.W."/>
            <person name="Henrissat B."/>
            <person name="Nehls U."/>
            <person name="Egli S."/>
            <person name="Spatafora J.W."/>
            <person name="Grigoriev I.V."/>
            <person name="Martin F.M."/>
        </authorList>
    </citation>
    <scope>NUCLEOTIDE SEQUENCE [LARGE SCALE GENOMIC DNA]</scope>
    <source>
        <strain evidence="1 2">CBS 207.34</strain>
    </source>
</reference>
<dbReference type="InterPro" id="IPR011009">
    <property type="entry name" value="Kinase-like_dom_sf"/>
</dbReference>
<name>A0A8E2EXJ9_9PEZI</name>
<sequence length="189" mass="21633">MARWRQGLSSTVNRARLLVNPQSTNEVVVSKAVIIDLGIAFDGRLPGGIPDNPREYWDEGTPYYKASEQKSQYCKSRGDERIGFQTNDLPMLRPTSSKVRKREEHVYLDEMTNKYNAPELFTGETYPSVKSYSKGLKDLVNRCLRYSPNGRPTLAELRMSIEKQLPFTPSDNLPALLLKENIIFRKCSR</sequence>
<dbReference type="EMBL" id="KV749979">
    <property type="protein sequence ID" value="OCL06760.1"/>
    <property type="molecule type" value="Genomic_DNA"/>
</dbReference>
<proteinExistence type="predicted"/>
<dbReference type="AlphaFoldDB" id="A0A8E2EXJ9"/>
<dbReference type="OrthoDB" id="3673723at2759"/>
<gene>
    <name evidence="1" type="ORF">AOQ84DRAFT_378277</name>
</gene>